<dbReference type="RefSeq" id="WP_012857236.1">
    <property type="nucleotide sequence ID" value="NC_013512.1"/>
</dbReference>
<dbReference type="KEGG" id="sdl:Sdel_1467"/>
<evidence type="ECO:0000259" key="3">
    <source>
        <dbReference type="Pfam" id="PF12804"/>
    </source>
</evidence>
<dbReference type="AlphaFoldDB" id="D1B315"/>
<feature type="domain" description="MobA-like NTP transferase" evidence="3">
    <location>
        <begin position="8"/>
        <end position="166"/>
    </location>
</feature>
<accession>D1B315</accession>
<name>D1B315_SULD5</name>
<dbReference type="GO" id="GO:0016787">
    <property type="term" value="F:hydrolase activity"/>
    <property type="evidence" value="ECO:0007669"/>
    <property type="project" value="UniProtKB-KW"/>
</dbReference>
<dbReference type="InterPro" id="IPR054703">
    <property type="entry name" value="Mop-rel"/>
</dbReference>
<dbReference type="Gene3D" id="3.90.550.10">
    <property type="entry name" value="Spore Coat Polysaccharide Biosynthesis Protein SpsA, Chain A"/>
    <property type="match status" value="1"/>
</dbReference>
<evidence type="ECO:0000313" key="4">
    <source>
        <dbReference type="EMBL" id="ACZ12485.1"/>
    </source>
</evidence>
<dbReference type="Proteomes" id="UP000002222">
    <property type="component" value="Chromosome"/>
</dbReference>
<keyword evidence="5" id="KW-1185">Reference proteome</keyword>
<dbReference type="STRING" id="525898.Sdel_1467"/>
<dbReference type="NCBIfam" id="TIGR00277">
    <property type="entry name" value="HDIG"/>
    <property type="match status" value="1"/>
</dbReference>
<dbReference type="NCBIfam" id="NF045665">
    <property type="entry name" value="NTPtran_DVU1551"/>
    <property type="match status" value="1"/>
</dbReference>
<dbReference type="Pfam" id="PF12804">
    <property type="entry name" value="NTP_transf_3"/>
    <property type="match status" value="1"/>
</dbReference>
<dbReference type="PANTHER" id="PTHR43777:SF1">
    <property type="entry name" value="MOLYBDENUM COFACTOR CYTIDYLYLTRANSFERASE"/>
    <property type="match status" value="1"/>
</dbReference>
<organism evidence="4 5">
    <name type="scientific">Sulfurospirillum deleyianum (strain ATCC 51133 / DSM 6946 / 5175)</name>
    <dbReference type="NCBI Taxonomy" id="525898"/>
    <lineage>
        <taxon>Bacteria</taxon>
        <taxon>Pseudomonadati</taxon>
        <taxon>Campylobacterota</taxon>
        <taxon>Epsilonproteobacteria</taxon>
        <taxon>Campylobacterales</taxon>
        <taxon>Sulfurospirillaceae</taxon>
        <taxon>Sulfurospirillum</taxon>
    </lineage>
</organism>
<dbReference type="HOGENOM" id="CLU_040526_0_0_7"/>
<dbReference type="EMBL" id="CP001816">
    <property type="protein sequence ID" value="ACZ12485.1"/>
    <property type="molecule type" value="Genomic_DNA"/>
</dbReference>
<dbReference type="GO" id="GO:0016779">
    <property type="term" value="F:nucleotidyltransferase activity"/>
    <property type="evidence" value="ECO:0007669"/>
    <property type="project" value="UniProtKB-ARBA"/>
</dbReference>
<dbReference type="Pfam" id="PF01966">
    <property type="entry name" value="HD"/>
    <property type="match status" value="1"/>
</dbReference>
<keyword evidence="4" id="KW-0378">Hydrolase</keyword>
<dbReference type="CDD" id="cd00077">
    <property type="entry name" value="HDc"/>
    <property type="match status" value="1"/>
</dbReference>
<dbReference type="InterPro" id="IPR006674">
    <property type="entry name" value="HD_domain"/>
</dbReference>
<keyword evidence="1" id="KW-0472">Membrane</keyword>
<evidence type="ECO:0000256" key="1">
    <source>
        <dbReference type="ARBA" id="ARBA00023136"/>
    </source>
</evidence>
<dbReference type="InterPro" id="IPR003607">
    <property type="entry name" value="HD/PDEase_dom"/>
</dbReference>
<dbReference type="PANTHER" id="PTHR43777">
    <property type="entry name" value="MOLYBDENUM COFACTOR CYTIDYLYLTRANSFERASE"/>
    <property type="match status" value="1"/>
</dbReference>
<sequence length="368" mass="41538">MAKQNIAVLIIAAGYSSRMGDFKPLLPLGKTSALERLIQTYQAHGIGHIYVVVGHRKDELIDVLKDYKVHIVYNEDYDKGMFSSIQKGLRAMNEHIEAFYMNPVDIPLIKAQSLECLYEAYEREKKGVIYPTFLGRKGHPPLIDMKYKEQILVSDGEGGLKKVLEAFKGDALHVKVYDQAVLMDMDTKEDYEALKAYGELHAPTEKECCAMMAFYGVEEHIIRHCEAVEKMVRICLHEVSKSAFSCDIPTLLAAALLHDIARKEKNHAEVGAQMLEKMGYKEVAKLIETHMDIEVDASTPLNANEILFLADKLVCEDEVCGFEKRFAKALQKCEGNAEAQRNIQKRLNALKAIIAKMQILTCKEFSYG</sequence>
<feature type="domain" description="HD" evidence="2">
    <location>
        <begin position="222"/>
        <end position="313"/>
    </location>
</feature>
<dbReference type="SUPFAM" id="SSF109604">
    <property type="entry name" value="HD-domain/PDEase-like"/>
    <property type="match status" value="1"/>
</dbReference>
<reference evidence="5" key="1">
    <citation type="submission" date="2009-11" db="EMBL/GenBank/DDBJ databases">
        <title>The complete genome of Sulfurospirillum deleyianum DSM 6946.</title>
        <authorList>
            <consortium name="US DOE Joint Genome Institute (JGI-PGF)"/>
            <person name="Lucas S."/>
            <person name="Copeland A."/>
            <person name="Lapidus A."/>
            <person name="Glavina del Rio T."/>
            <person name="Dalin E."/>
            <person name="Tice H."/>
            <person name="Bruce D."/>
            <person name="Goodwin L."/>
            <person name="Pitluck S."/>
            <person name="Kyrpides N."/>
            <person name="Mavromatis K."/>
            <person name="Ivanova N."/>
            <person name="Ovchinnikova G."/>
            <person name="Munk A.C."/>
            <person name="Lu M."/>
            <person name="Brettin T."/>
            <person name="Detter J.C."/>
            <person name="Han C."/>
            <person name="Tapia R."/>
            <person name="Larimer F."/>
            <person name="Land M."/>
            <person name="Hauser L."/>
            <person name="Markowitz V."/>
            <person name="Cheng J.F."/>
            <person name="Hugenholtz P."/>
            <person name="Woyke T."/>
            <person name="Wu D."/>
            <person name="Aumann P."/>
            <person name="Schneider S."/>
            <person name="Lang E."/>
            <person name="Spring S."/>
            <person name="Klenk H.P."/>
            <person name="Eisen J.A."/>
        </authorList>
    </citation>
    <scope>NUCLEOTIDE SEQUENCE [LARGE SCALE GENOMIC DNA]</scope>
    <source>
        <strain evidence="5">ATCC 51133 / DSM 6946 / 5175</strain>
    </source>
</reference>
<dbReference type="Gene3D" id="1.10.3210.10">
    <property type="entry name" value="Hypothetical protein af1432"/>
    <property type="match status" value="1"/>
</dbReference>
<dbReference type="InterPro" id="IPR029044">
    <property type="entry name" value="Nucleotide-diphossugar_trans"/>
</dbReference>
<dbReference type="OrthoDB" id="9779263at2"/>
<evidence type="ECO:0000259" key="2">
    <source>
        <dbReference type="Pfam" id="PF01966"/>
    </source>
</evidence>
<protein>
    <submittedName>
        <fullName evidence="4">Metal-dependent phosphohydrolase HD sub domain protein</fullName>
    </submittedName>
</protein>
<reference evidence="4 5" key="2">
    <citation type="journal article" date="2010" name="Stand. Genomic Sci.">
        <title>Complete genome sequence of Sulfurospirillum deleyianum type strain (5175).</title>
        <authorList>
            <person name="Sikorski J."/>
            <person name="Lapidus A."/>
            <person name="Copeland A."/>
            <person name="Glavina Del Rio T."/>
            <person name="Nolan M."/>
            <person name="Lucas S."/>
            <person name="Chen F."/>
            <person name="Tice H."/>
            <person name="Cheng J.F."/>
            <person name="Saunders E."/>
            <person name="Bruce D."/>
            <person name="Goodwin L."/>
            <person name="Pitluck S."/>
            <person name="Ovchinnikova G."/>
            <person name="Pati A."/>
            <person name="Ivanova N."/>
            <person name="Mavromatis K."/>
            <person name="Chen A."/>
            <person name="Palaniappan K."/>
            <person name="Chain P."/>
            <person name="Land M."/>
            <person name="Hauser L."/>
            <person name="Chang Y.J."/>
            <person name="Jeffries C.D."/>
            <person name="Brettin T."/>
            <person name="Detter J.C."/>
            <person name="Han C."/>
            <person name="Rohde M."/>
            <person name="Lang E."/>
            <person name="Spring S."/>
            <person name="Goker M."/>
            <person name="Bristow J."/>
            <person name="Eisen J.A."/>
            <person name="Markowitz V."/>
            <person name="Hugenholtz P."/>
            <person name="Kyrpides N.C."/>
            <person name="Klenk H.P."/>
        </authorList>
    </citation>
    <scope>NUCLEOTIDE SEQUENCE [LARGE SCALE GENOMIC DNA]</scope>
    <source>
        <strain evidence="5">ATCC 51133 / DSM 6946 / 5175</strain>
    </source>
</reference>
<proteinExistence type="predicted"/>
<gene>
    <name evidence="4" type="ordered locus">Sdel_1467</name>
</gene>
<evidence type="ECO:0000313" key="5">
    <source>
        <dbReference type="Proteomes" id="UP000002222"/>
    </source>
</evidence>
<dbReference type="eggNOG" id="COG2068">
    <property type="taxonomic scope" value="Bacteria"/>
</dbReference>
<dbReference type="InterPro" id="IPR006675">
    <property type="entry name" value="HDIG_dom"/>
</dbReference>
<dbReference type="SUPFAM" id="SSF53448">
    <property type="entry name" value="Nucleotide-diphospho-sugar transferases"/>
    <property type="match status" value="1"/>
</dbReference>
<dbReference type="CDD" id="cd04182">
    <property type="entry name" value="GT_2_like_f"/>
    <property type="match status" value="1"/>
</dbReference>
<dbReference type="InterPro" id="IPR025877">
    <property type="entry name" value="MobA-like_NTP_Trfase"/>
</dbReference>